<evidence type="ECO:0000313" key="3">
    <source>
        <dbReference type="Proteomes" id="UP000268059"/>
    </source>
</evidence>
<dbReference type="Proteomes" id="UP000268059">
    <property type="component" value="Chromosome"/>
</dbReference>
<dbReference type="Pfam" id="PF22043">
    <property type="entry name" value="DUF6935"/>
    <property type="match status" value="1"/>
</dbReference>
<protein>
    <recommendedName>
        <fullName evidence="1">DUF6935 domain-containing protein</fullName>
    </recommendedName>
</protein>
<feature type="domain" description="DUF6935" evidence="1">
    <location>
        <begin position="43"/>
        <end position="180"/>
    </location>
</feature>
<dbReference type="RefSeq" id="WP_125120609.1">
    <property type="nucleotide sequence ID" value="NZ_AP019309.1"/>
</dbReference>
<organism evidence="2 3">
    <name type="scientific">Intestinibaculum porci</name>
    <dbReference type="NCBI Taxonomy" id="2487118"/>
    <lineage>
        <taxon>Bacteria</taxon>
        <taxon>Bacillati</taxon>
        <taxon>Bacillota</taxon>
        <taxon>Erysipelotrichia</taxon>
        <taxon>Erysipelotrichales</taxon>
        <taxon>Erysipelotrichaceae</taxon>
        <taxon>Intestinibaculum</taxon>
    </lineage>
</organism>
<name>A0A3G9JYQ0_9FIRM</name>
<dbReference type="EMBL" id="AP019309">
    <property type="protein sequence ID" value="BBH27934.1"/>
    <property type="molecule type" value="Genomic_DNA"/>
</dbReference>
<dbReference type="AlphaFoldDB" id="A0A3G9JYQ0"/>
<keyword evidence="3" id="KW-1185">Reference proteome</keyword>
<evidence type="ECO:0000313" key="2">
    <source>
        <dbReference type="EMBL" id="BBH27934.1"/>
    </source>
</evidence>
<proteinExistence type="predicted"/>
<sequence>MPTIEIGSQAMTMMVDKDGNPSTSPDATPVEVERKTAQMTWTTLPTNINELKQYEELLKDKEKGKFVIYTLLAATLKTYDDSLPREKNQTMYDMMSYLCDSPWALQQKMPFNTAPSRQFIDNCFYYNKGKAAWFGNAFFENSYWKEGYKLSSPYIMHLHEHVYLTQAATTTTPEYERIANNGSHYNPDDSMAGNFSSPKILDVTWSESAGRWYIYSTD</sequence>
<gene>
    <name evidence="2" type="ORF">SG0102_28680</name>
</gene>
<evidence type="ECO:0000259" key="1">
    <source>
        <dbReference type="Pfam" id="PF22043"/>
    </source>
</evidence>
<dbReference type="InParanoid" id="A0A3G9JYQ0"/>
<accession>A0A3G9JYQ0</accession>
<reference evidence="2 3" key="1">
    <citation type="submission" date="2018-11" db="EMBL/GenBank/DDBJ databases">
        <title>Novel Erysipelotrichaceae bacterium isolated from small intestine of a swine.</title>
        <authorList>
            <person name="Kim J.S."/>
            <person name="Choe H."/>
            <person name="Lee Y.R."/>
            <person name="Kim K.M."/>
            <person name="Park D.S."/>
        </authorList>
    </citation>
    <scope>NUCLEOTIDE SEQUENCE [LARGE SCALE GENOMIC DNA]</scope>
    <source>
        <strain evidence="2 3">SG0102</strain>
    </source>
</reference>
<dbReference type="InterPro" id="IPR053907">
    <property type="entry name" value="DUF6935"/>
</dbReference>
<dbReference type="KEGG" id="ebm:SG0102_28680"/>